<dbReference type="Pfam" id="PF00205">
    <property type="entry name" value="TPP_enzyme_M"/>
    <property type="match status" value="1"/>
</dbReference>
<evidence type="ECO:0000313" key="10">
    <source>
        <dbReference type="Proteomes" id="UP000610966"/>
    </source>
</evidence>
<feature type="region of interest" description="Disordered" evidence="5">
    <location>
        <begin position="195"/>
        <end position="229"/>
    </location>
</feature>
<dbReference type="InterPro" id="IPR012001">
    <property type="entry name" value="Thiamin_PyroP_enz_TPP-bd_dom"/>
</dbReference>
<gene>
    <name evidence="9" type="primary">ilvB</name>
    <name evidence="9" type="ORF">Mth01_05860</name>
</gene>
<dbReference type="InterPro" id="IPR011766">
    <property type="entry name" value="TPP_enzyme_TPP-bd"/>
</dbReference>
<dbReference type="InterPro" id="IPR029061">
    <property type="entry name" value="THDP-binding"/>
</dbReference>
<dbReference type="Pfam" id="PF02776">
    <property type="entry name" value="TPP_enzyme_N"/>
    <property type="match status" value="1"/>
</dbReference>
<dbReference type="AlphaFoldDB" id="A0A8J3R4I7"/>
<evidence type="ECO:0000313" key="9">
    <source>
        <dbReference type="EMBL" id="GIH68333.1"/>
    </source>
</evidence>
<evidence type="ECO:0000259" key="8">
    <source>
        <dbReference type="Pfam" id="PF02776"/>
    </source>
</evidence>
<comment type="caution">
    <text evidence="9">The sequence shown here is derived from an EMBL/GenBank/DDBJ whole genome shotgun (WGS) entry which is preliminary data.</text>
</comment>
<evidence type="ECO:0000256" key="2">
    <source>
        <dbReference type="ARBA" id="ARBA00007812"/>
    </source>
</evidence>
<dbReference type="EMBL" id="BOOG01000007">
    <property type="protein sequence ID" value="GIH68333.1"/>
    <property type="molecule type" value="Genomic_DNA"/>
</dbReference>
<dbReference type="Gene3D" id="3.40.50.1220">
    <property type="entry name" value="TPP-binding domain"/>
    <property type="match status" value="1"/>
</dbReference>
<reference evidence="9" key="1">
    <citation type="submission" date="2021-01" db="EMBL/GenBank/DDBJ databases">
        <title>Whole genome shotgun sequence of Sphaerimonospora thailandensis NBRC 107569.</title>
        <authorList>
            <person name="Komaki H."/>
            <person name="Tamura T."/>
        </authorList>
    </citation>
    <scope>NUCLEOTIDE SEQUENCE</scope>
    <source>
        <strain evidence="9">NBRC 107569</strain>
    </source>
</reference>
<dbReference type="Pfam" id="PF02775">
    <property type="entry name" value="TPP_enzyme_C"/>
    <property type="match status" value="1"/>
</dbReference>
<dbReference type="InterPro" id="IPR045229">
    <property type="entry name" value="TPP_enz"/>
</dbReference>
<organism evidence="9 10">
    <name type="scientific">Sphaerimonospora thailandensis</name>
    <dbReference type="NCBI Taxonomy" id="795644"/>
    <lineage>
        <taxon>Bacteria</taxon>
        <taxon>Bacillati</taxon>
        <taxon>Actinomycetota</taxon>
        <taxon>Actinomycetes</taxon>
        <taxon>Streptosporangiales</taxon>
        <taxon>Streptosporangiaceae</taxon>
        <taxon>Sphaerimonospora</taxon>
    </lineage>
</organism>
<dbReference type="Proteomes" id="UP000610966">
    <property type="component" value="Unassembled WGS sequence"/>
</dbReference>
<feature type="domain" description="Thiamine pyrophosphate enzyme central" evidence="6">
    <location>
        <begin position="237"/>
        <end position="368"/>
    </location>
</feature>
<comment type="similarity">
    <text evidence="2 4">Belongs to the TPP enzyme family.</text>
</comment>
<dbReference type="SUPFAM" id="SSF52518">
    <property type="entry name" value="Thiamin diphosphate-binding fold (THDP-binding)"/>
    <property type="match status" value="2"/>
</dbReference>
<dbReference type="CDD" id="cd00568">
    <property type="entry name" value="TPP_enzymes"/>
    <property type="match status" value="1"/>
</dbReference>
<dbReference type="CDD" id="cd07035">
    <property type="entry name" value="TPP_PYR_POX_like"/>
    <property type="match status" value="1"/>
</dbReference>
<dbReference type="GO" id="GO:0030976">
    <property type="term" value="F:thiamine pyrophosphate binding"/>
    <property type="evidence" value="ECO:0007669"/>
    <property type="project" value="InterPro"/>
</dbReference>
<name>A0A8J3R4I7_9ACTN</name>
<dbReference type="InterPro" id="IPR012000">
    <property type="entry name" value="Thiamin_PyroP_enz_cen_dom"/>
</dbReference>
<feature type="domain" description="Thiamine pyrophosphate enzyme N-terminal TPP-binding" evidence="8">
    <location>
        <begin position="6"/>
        <end position="109"/>
    </location>
</feature>
<protein>
    <submittedName>
        <fullName evidence="9">Acetolactate synthase I/II/III large subunit</fullName>
    </submittedName>
</protein>
<keyword evidence="10" id="KW-1185">Reference proteome</keyword>
<dbReference type="GO" id="GO:0009097">
    <property type="term" value="P:isoleucine biosynthetic process"/>
    <property type="evidence" value="ECO:0007669"/>
    <property type="project" value="TreeGrafter"/>
</dbReference>
<evidence type="ECO:0000256" key="5">
    <source>
        <dbReference type="SAM" id="MobiDB-lite"/>
    </source>
</evidence>
<dbReference type="SUPFAM" id="SSF52467">
    <property type="entry name" value="DHS-like NAD/FAD-binding domain"/>
    <property type="match status" value="1"/>
</dbReference>
<evidence type="ECO:0000259" key="6">
    <source>
        <dbReference type="Pfam" id="PF00205"/>
    </source>
</evidence>
<dbReference type="GO" id="GO:0003984">
    <property type="term" value="F:acetolactate synthase activity"/>
    <property type="evidence" value="ECO:0007669"/>
    <property type="project" value="TreeGrafter"/>
</dbReference>
<dbReference type="GO" id="GO:0009099">
    <property type="term" value="P:L-valine biosynthetic process"/>
    <property type="evidence" value="ECO:0007669"/>
    <property type="project" value="TreeGrafter"/>
</dbReference>
<evidence type="ECO:0000256" key="3">
    <source>
        <dbReference type="ARBA" id="ARBA00023052"/>
    </source>
</evidence>
<dbReference type="PANTHER" id="PTHR18968">
    <property type="entry name" value="THIAMINE PYROPHOSPHATE ENZYMES"/>
    <property type="match status" value="1"/>
</dbReference>
<dbReference type="GO" id="GO:0005948">
    <property type="term" value="C:acetolactate synthase complex"/>
    <property type="evidence" value="ECO:0007669"/>
    <property type="project" value="TreeGrafter"/>
</dbReference>
<dbReference type="GO" id="GO:0050660">
    <property type="term" value="F:flavin adenine dinucleotide binding"/>
    <property type="evidence" value="ECO:0007669"/>
    <property type="project" value="TreeGrafter"/>
</dbReference>
<evidence type="ECO:0000259" key="7">
    <source>
        <dbReference type="Pfam" id="PF02775"/>
    </source>
</evidence>
<dbReference type="GO" id="GO:0000287">
    <property type="term" value="F:magnesium ion binding"/>
    <property type="evidence" value="ECO:0007669"/>
    <property type="project" value="InterPro"/>
</dbReference>
<sequence>MSHPTMNVAEAVGAVLASLGVRTAFGVVGSGNFHVTNSLVRHGVRYVAARHEGGAATMADAYARMSGTVAVLTVHQGPGVTNALTGVTEAAKSRTPLLALAPEATSARSNFWIDQAALASAVGVHVARVASAETVVDDTVMAFLAALLGRRTVLLRLPLDVQDEVLPDEAARAVGELQAGGGGVRRAAASRIPAPWGLTFPSEHDPEAVDGPGASDGAAEPAAPDSIVPDSIAPNSIAQFAGLLRAARRPVFVAGRGARGARRELEALGERVGALYATSAVAKGHFHGSPWDLDVMGGFASPLTAELVGGADLVVAWGCSLTMWTTRHGKLIGPGATVVQVDLDADVIGVNRPVDLGVIGDVRATARAVADLLDAPSGDAPSGDAAGYRTPEIADRIAREVRWRDVPYADTGGDGRIDPRTLTIGLDDLLPADRVVAVDSGNFMGYPAMFLSVPDGGSFCFTQAFQSIGLGLTTAIGAAVARPDRLTVAALGDGGALMAIAELETVVRLGLPMVIVVYDDDAYGAEVHHFGPDGFPLGNVTFPPVDLAEIARGFGCAAVSVRREEDLAGVAEWLKGPRDRPLLVHAKVTPGLAAWWLEEAFRGH</sequence>
<dbReference type="PANTHER" id="PTHR18968:SF166">
    <property type="entry name" value="2-HYDROXYACYL-COA LYASE 2"/>
    <property type="match status" value="1"/>
</dbReference>
<dbReference type="Gene3D" id="3.40.50.970">
    <property type="match status" value="2"/>
</dbReference>
<dbReference type="InterPro" id="IPR029035">
    <property type="entry name" value="DHS-like_NAD/FAD-binding_dom"/>
</dbReference>
<comment type="cofactor">
    <cofactor evidence="1">
        <name>thiamine diphosphate</name>
        <dbReference type="ChEBI" id="CHEBI:58937"/>
    </cofactor>
</comment>
<evidence type="ECO:0000256" key="1">
    <source>
        <dbReference type="ARBA" id="ARBA00001964"/>
    </source>
</evidence>
<proteinExistence type="inferred from homology"/>
<keyword evidence="3 4" id="KW-0786">Thiamine pyrophosphate</keyword>
<accession>A0A8J3R4I7</accession>
<feature type="domain" description="Thiamine pyrophosphate enzyme TPP-binding" evidence="7">
    <location>
        <begin position="439"/>
        <end position="585"/>
    </location>
</feature>
<evidence type="ECO:0000256" key="4">
    <source>
        <dbReference type="RuleBase" id="RU362132"/>
    </source>
</evidence>